<dbReference type="GO" id="GO:0006281">
    <property type="term" value="P:DNA repair"/>
    <property type="evidence" value="ECO:0007669"/>
    <property type="project" value="TreeGrafter"/>
</dbReference>
<reference evidence="1" key="1">
    <citation type="submission" date="2019-10" db="EMBL/GenBank/DDBJ databases">
        <title>Draft genome sequece of Microseira wollei NIES-4236.</title>
        <authorList>
            <person name="Yamaguchi H."/>
            <person name="Suzuki S."/>
            <person name="Kawachi M."/>
        </authorList>
    </citation>
    <scope>NUCLEOTIDE SEQUENCE</scope>
    <source>
        <strain evidence="1">NIES-4236</strain>
    </source>
</reference>
<dbReference type="GO" id="GO:0005829">
    <property type="term" value="C:cytosol"/>
    <property type="evidence" value="ECO:0007669"/>
    <property type="project" value="TreeGrafter"/>
</dbReference>
<gene>
    <name evidence="1" type="ORF">MiSe_72430</name>
</gene>
<dbReference type="PANTHER" id="PTHR43434:SF13">
    <property type="entry name" value="PHOSPHOGLYCOLATE PHOSPHATASE"/>
    <property type="match status" value="1"/>
</dbReference>
<dbReference type="Gene3D" id="3.40.50.1000">
    <property type="entry name" value="HAD superfamily/HAD-like"/>
    <property type="match status" value="1"/>
</dbReference>
<dbReference type="NCBIfam" id="TIGR01549">
    <property type="entry name" value="HAD-SF-IA-v1"/>
    <property type="match status" value="1"/>
</dbReference>
<dbReference type="SFLD" id="SFLDS00003">
    <property type="entry name" value="Haloacid_Dehalogenase"/>
    <property type="match status" value="1"/>
</dbReference>
<dbReference type="InterPro" id="IPR023198">
    <property type="entry name" value="PGP-like_dom2"/>
</dbReference>
<dbReference type="PRINTS" id="PR00413">
    <property type="entry name" value="HADHALOGNASE"/>
</dbReference>
<dbReference type="InterPro" id="IPR036412">
    <property type="entry name" value="HAD-like_sf"/>
</dbReference>
<protein>
    <submittedName>
        <fullName evidence="1">Phosphoglycolate phosphatase</fullName>
    </submittedName>
</protein>
<sequence length="211" mass="24168">MLKAIIFDFDGTVADTFDTIVAISNRLALEFGYKQAAPEEIEQIRNLSSREIIRQSGVSIFKLPFILRKLKNELNNEISRLNPLSGIDEALSELKRQGYRLGIITSNNRENVMLFLEKNKLQELFEFIYSGANIFGKSRVINRFLKQANLTPQEVIYVGDETRDIEAAKRSQIKMIAVSWGFNSKTVLAEHNPDFLIHHPKELIQVISTLR</sequence>
<dbReference type="InterPro" id="IPR023214">
    <property type="entry name" value="HAD_sf"/>
</dbReference>
<dbReference type="InterPro" id="IPR006439">
    <property type="entry name" value="HAD-SF_hydro_IA"/>
</dbReference>
<name>A0AAV3XLC2_9CYAN</name>
<dbReference type="Proteomes" id="UP001050975">
    <property type="component" value="Unassembled WGS sequence"/>
</dbReference>
<dbReference type="RefSeq" id="WP_226589957.1">
    <property type="nucleotide sequence ID" value="NZ_BLAY01000164.1"/>
</dbReference>
<dbReference type="SUPFAM" id="SSF56784">
    <property type="entry name" value="HAD-like"/>
    <property type="match status" value="1"/>
</dbReference>
<evidence type="ECO:0000313" key="2">
    <source>
        <dbReference type="Proteomes" id="UP001050975"/>
    </source>
</evidence>
<comment type="caution">
    <text evidence="1">The sequence shown here is derived from an EMBL/GenBank/DDBJ whole genome shotgun (WGS) entry which is preliminary data.</text>
</comment>
<dbReference type="InterPro" id="IPR050155">
    <property type="entry name" value="HAD-like_hydrolase_sf"/>
</dbReference>
<dbReference type="EMBL" id="BLAY01000164">
    <property type="protein sequence ID" value="GET42426.1"/>
    <property type="molecule type" value="Genomic_DNA"/>
</dbReference>
<dbReference type="GO" id="GO:0008967">
    <property type="term" value="F:phosphoglycolate phosphatase activity"/>
    <property type="evidence" value="ECO:0007669"/>
    <property type="project" value="TreeGrafter"/>
</dbReference>
<dbReference type="InterPro" id="IPR041492">
    <property type="entry name" value="HAD_2"/>
</dbReference>
<dbReference type="Gene3D" id="1.10.150.240">
    <property type="entry name" value="Putative phosphatase, domain 2"/>
    <property type="match status" value="1"/>
</dbReference>
<organism evidence="1 2">
    <name type="scientific">Microseira wollei NIES-4236</name>
    <dbReference type="NCBI Taxonomy" id="2530354"/>
    <lineage>
        <taxon>Bacteria</taxon>
        <taxon>Bacillati</taxon>
        <taxon>Cyanobacteriota</taxon>
        <taxon>Cyanophyceae</taxon>
        <taxon>Oscillatoriophycideae</taxon>
        <taxon>Aerosakkonematales</taxon>
        <taxon>Aerosakkonemataceae</taxon>
        <taxon>Microseira</taxon>
    </lineage>
</organism>
<proteinExistence type="predicted"/>
<dbReference type="PANTHER" id="PTHR43434">
    <property type="entry name" value="PHOSPHOGLYCOLATE PHOSPHATASE"/>
    <property type="match status" value="1"/>
</dbReference>
<dbReference type="AlphaFoldDB" id="A0AAV3XLC2"/>
<accession>A0AAV3XLC2</accession>
<dbReference type="SFLD" id="SFLDG01129">
    <property type="entry name" value="C1.5:_HAD__Beta-PGM__Phosphata"/>
    <property type="match status" value="1"/>
</dbReference>
<dbReference type="Pfam" id="PF13419">
    <property type="entry name" value="HAD_2"/>
    <property type="match status" value="1"/>
</dbReference>
<keyword evidence="2" id="KW-1185">Reference proteome</keyword>
<evidence type="ECO:0000313" key="1">
    <source>
        <dbReference type="EMBL" id="GET42426.1"/>
    </source>
</evidence>